<dbReference type="GO" id="GO:0120136">
    <property type="term" value="F:dUMP kinase activity"/>
    <property type="evidence" value="ECO:0007669"/>
    <property type="project" value="EnsemblFungi"/>
</dbReference>
<dbReference type="GO" id="GO:0005829">
    <property type="term" value="C:cytosol"/>
    <property type="evidence" value="ECO:0007669"/>
    <property type="project" value="TreeGrafter"/>
</dbReference>
<dbReference type="OrthoDB" id="425602at2759"/>
<keyword evidence="8" id="KW-0418">Kinase</keyword>
<evidence type="ECO:0000259" key="10">
    <source>
        <dbReference type="Pfam" id="PF02223"/>
    </source>
</evidence>
<dbReference type="GO" id="GO:0006233">
    <property type="term" value="P:dTDP biosynthetic process"/>
    <property type="evidence" value="ECO:0007669"/>
    <property type="project" value="EnsemblFungi"/>
</dbReference>
<dbReference type="Proteomes" id="UP000005666">
    <property type="component" value="Chromosome 6"/>
</dbReference>
<dbReference type="PROSITE" id="PS01331">
    <property type="entry name" value="THYMIDYLATE_KINASE"/>
    <property type="match status" value="1"/>
</dbReference>
<dbReference type="STRING" id="1071381.G8BUP5"/>
<keyword evidence="12" id="KW-1185">Reference proteome</keyword>
<keyword evidence="9" id="KW-0067">ATP-binding</keyword>
<dbReference type="NCBIfam" id="TIGR00041">
    <property type="entry name" value="DTMP_kinase"/>
    <property type="match status" value="1"/>
</dbReference>
<dbReference type="HOGENOM" id="CLU_049131_3_2_1"/>
<evidence type="ECO:0000256" key="8">
    <source>
        <dbReference type="ARBA" id="ARBA00022777"/>
    </source>
</evidence>
<dbReference type="GO" id="GO:0005524">
    <property type="term" value="F:ATP binding"/>
    <property type="evidence" value="ECO:0007669"/>
    <property type="project" value="UniProtKB-KW"/>
</dbReference>
<dbReference type="OMA" id="YWHQFDA"/>
<reference evidence="11 12" key="1">
    <citation type="journal article" date="2011" name="Proc. Natl. Acad. Sci. U.S.A.">
        <title>Evolutionary erosion of yeast sex chromosomes by mating-type switching accidents.</title>
        <authorList>
            <person name="Gordon J.L."/>
            <person name="Armisen D."/>
            <person name="Proux-Wera E."/>
            <person name="Oheigeartaigh S.S."/>
            <person name="Byrne K.P."/>
            <person name="Wolfe K.H."/>
        </authorList>
    </citation>
    <scope>NUCLEOTIDE SEQUENCE [LARGE SCALE GENOMIC DNA]</scope>
    <source>
        <strain evidence="12">ATCC 24235 / CBS 4417 / NBRC 1672 / NRRL Y-8282 / UCD 70-5</strain>
    </source>
</reference>
<dbReference type="GeneID" id="11535595"/>
<dbReference type="FunFam" id="3.40.50.300:FF:000679">
    <property type="entry name" value="Thymidylate kinase"/>
    <property type="match status" value="1"/>
</dbReference>
<accession>G8BUP5</accession>
<evidence type="ECO:0000256" key="9">
    <source>
        <dbReference type="ARBA" id="ARBA00022840"/>
    </source>
</evidence>
<feature type="domain" description="Thymidylate kinase-like" evidence="10">
    <location>
        <begin position="10"/>
        <end position="202"/>
    </location>
</feature>
<evidence type="ECO:0000256" key="4">
    <source>
        <dbReference type="ARBA" id="ARBA00017144"/>
    </source>
</evidence>
<dbReference type="InterPro" id="IPR018095">
    <property type="entry name" value="Thymidylate_kin_CS"/>
</dbReference>
<dbReference type="Gene3D" id="3.40.50.300">
    <property type="entry name" value="P-loop containing nucleotide triphosphate hydrolases"/>
    <property type="match status" value="1"/>
</dbReference>
<gene>
    <name evidence="11" type="primary">TPHA0F03510</name>
    <name evidence="11" type="ordered locus">TPHA_0F03510</name>
</gene>
<evidence type="ECO:0000256" key="3">
    <source>
        <dbReference type="ARBA" id="ARBA00012980"/>
    </source>
</evidence>
<name>G8BUP5_TETPH</name>
<dbReference type="SUPFAM" id="SSF52540">
    <property type="entry name" value="P-loop containing nucleoside triphosphate hydrolases"/>
    <property type="match status" value="1"/>
</dbReference>
<proteinExistence type="inferred from homology"/>
<dbReference type="GO" id="GO:0005634">
    <property type="term" value="C:nucleus"/>
    <property type="evidence" value="ECO:0007669"/>
    <property type="project" value="EnsemblFungi"/>
</dbReference>
<dbReference type="AlphaFoldDB" id="G8BUP5"/>
<evidence type="ECO:0000256" key="6">
    <source>
        <dbReference type="ARBA" id="ARBA00022727"/>
    </source>
</evidence>
<dbReference type="EC" id="2.7.4.9" evidence="3"/>
<dbReference type="PANTHER" id="PTHR10344:SF1">
    <property type="entry name" value="THYMIDYLATE KINASE"/>
    <property type="match status" value="1"/>
</dbReference>
<comment type="pathway">
    <text evidence="1">Pyrimidine metabolism; dTTP biosynthesis.</text>
</comment>
<dbReference type="InterPro" id="IPR018094">
    <property type="entry name" value="Thymidylate_kinase"/>
</dbReference>
<dbReference type="GO" id="GO:0006235">
    <property type="term" value="P:dTTP biosynthetic process"/>
    <property type="evidence" value="ECO:0007669"/>
    <property type="project" value="EnsemblFungi"/>
</dbReference>
<organism evidence="11 12">
    <name type="scientific">Tetrapisispora phaffii (strain ATCC 24235 / CBS 4417 / NBRC 1672 / NRRL Y-8282 / UCD 70-5)</name>
    <name type="common">Yeast</name>
    <name type="synonym">Fabospora phaffii</name>
    <dbReference type="NCBI Taxonomy" id="1071381"/>
    <lineage>
        <taxon>Eukaryota</taxon>
        <taxon>Fungi</taxon>
        <taxon>Dikarya</taxon>
        <taxon>Ascomycota</taxon>
        <taxon>Saccharomycotina</taxon>
        <taxon>Saccharomycetes</taxon>
        <taxon>Saccharomycetales</taxon>
        <taxon>Saccharomycetaceae</taxon>
        <taxon>Tetrapisispora</taxon>
    </lineage>
</organism>
<keyword evidence="7" id="KW-0547">Nucleotide-binding</keyword>
<dbReference type="RefSeq" id="XP_003686265.1">
    <property type="nucleotide sequence ID" value="XM_003686217.1"/>
</dbReference>
<dbReference type="InterPro" id="IPR039430">
    <property type="entry name" value="Thymidylate_kin-like_dom"/>
</dbReference>
<dbReference type="InterPro" id="IPR027417">
    <property type="entry name" value="P-loop_NTPase"/>
</dbReference>
<evidence type="ECO:0000256" key="1">
    <source>
        <dbReference type="ARBA" id="ARBA00004992"/>
    </source>
</evidence>
<evidence type="ECO:0000256" key="5">
    <source>
        <dbReference type="ARBA" id="ARBA00022679"/>
    </source>
</evidence>
<sequence length="224" mass="25911">MAQRGKLILLEGLDRTGKTTQCERLVDILKETMKIEKVKQFKFPNRENEIGKLINGYLTNSSNSLSDQAIHLLFSANRWESINEIKNLLNEGYYVILDRYVYSGVAYSLAKEVEGMDIDWCLNCDKGLIKPDLTIFLTNDKTNKDREGFGDERYEKIAFQLKVKEKFFEIFTKIDNYNQETQHSSLAIVNVTNKTIEEVTDLIANASKNILTNKQYDVNSFSYF</sequence>
<dbReference type="GO" id="GO:0004798">
    <property type="term" value="F:dTMP kinase activity"/>
    <property type="evidence" value="ECO:0007669"/>
    <property type="project" value="UniProtKB-EC"/>
</dbReference>
<dbReference type="CDD" id="cd01672">
    <property type="entry name" value="TMPK"/>
    <property type="match status" value="1"/>
</dbReference>
<protein>
    <recommendedName>
        <fullName evidence="4">Thymidylate kinase</fullName>
        <ecNumber evidence="3">2.7.4.9</ecNumber>
    </recommendedName>
</protein>
<dbReference type="GO" id="GO:0004550">
    <property type="term" value="F:nucleoside diphosphate kinase activity"/>
    <property type="evidence" value="ECO:0007669"/>
    <property type="project" value="EnsemblFungi"/>
</dbReference>
<dbReference type="HAMAP" id="MF_00165">
    <property type="entry name" value="Thymidylate_kinase"/>
    <property type="match status" value="1"/>
</dbReference>
<dbReference type="EMBL" id="HE612861">
    <property type="protein sequence ID" value="CCE63831.1"/>
    <property type="molecule type" value="Genomic_DNA"/>
</dbReference>
<dbReference type="KEGG" id="tpf:TPHA_0F03510"/>
<dbReference type="GO" id="GO:0006227">
    <property type="term" value="P:dUDP biosynthetic process"/>
    <property type="evidence" value="ECO:0007669"/>
    <property type="project" value="EnsemblFungi"/>
</dbReference>
<dbReference type="Pfam" id="PF02223">
    <property type="entry name" value="Thymidylate_kin"/>
    <property type="match status" value="1"/>
</dbReference>
<keyword evidence="6" id="KW-0545">Nucleotide biosynthesis</keyword>
<comment type="similarity">
    <text evidence="2">Belongs to the thymidylate kinase family.</text>
</comment>
<dbReference type="eggNOG" id="KOG3327">
    <property type="taxonomic scope" value="Eukaryota"/>
</dbReference>
<keyword evidence="5" id="KW-0808">Transferase</keyword>
<evidence type="ECO:0000256" key="2">
    <source>
        <dbReference type="ARBA" id="ARBA00009776"/>
    </source>
</evidence>
<evidence type="ECO:0000313" key="12">
    <source>
        <dbReference type="Proteomes" id="UP000005666"/>
    </source>
</evidence>
<dbReference type="PANTHER" id="PTHR10344">
    <property type="entry name" value="THYMIDYLATE KINASE"/>
    <property type="match status" value="1"/>
</dbReference>
<evidence type="ECO:0000256" key="7">
    <source>
        <dbReference type="ARBA" id="ARBA00022741"/>
    </source>
</evidence>
<evidence type="ECO:0000313" key="11">
    <source>
        <dbReference type="EMBL" id="CCE63831.1"/>
    </source>
</evidence>